<keyword evidence="3" id="KW-1185">Reference proteome</keyword>
<dbReference type="EMBL" id="NAJL01000014">
    <property type="protein sequence ID" value="TKA29448.1"/>
    <property type="molecule type" value="Genomic_DNA"/>
</dbReference>
<feature type="compositionally biased region" description="Basic and acidic residues" evidence="1">
    <location>
        <begin position="161"/>
        <end position="179"/>
    </location>
</feature>
<dbReference type="AlphaFoldDB" id="A0A4U0U3E3"/>
<accession>A0A4U0U3E3</accession>
<proteinExistence type="predicted"/>
<evidence type="ECO:0000256" key="1">
    <source>
        <dbReference type="SAM" id="MobiDB-lite"/>
    </source>
</evidence>
<dbReference type="PANTHER" id="PTHR42089:SF1">
    <property type="entry name" value="YALI0F09427P"/>
    <property type="match status" value="1"/>
</dbReference>
<protein>
    <submittedName>
        <fullName evidence="2">Uncharacterized protein</fullName>
    </submittedName>
</protein>
<feature type="region of interest" description="Disordered" evidence="1">
    <location>
        <begin position="1"/>
        <end position="57"/>
    </location>
</feature>
<evidence type="ECO:0000313" key="3">
    <source>
        <dbReference type="Proteomes" id="UP000308549"/>
    </source>
</evidence>
<comment type="caution">
    <text evidence="2">The sequence shown here is derived from an EMBL/GenBank/DDBJ whole genome shotgun (WGS) entry which is preliminary data.</text>
</comment>
<name>A0A4U0U3E3_9PEZI</name>
<feature type="compositionally biased region" description="Low complexity" evidence="1">
    <location>
        <begin position="32"/>
        <end position="54"/>
    </location>
</feature>
<feature type="region of interest" description="Disordered" evidence="1">
    <location>
        <begin position="123"/>
        <end position="179"/>
    </location>
</feature>
<dbReference type="OrthoDB" id="5344687at2759"/>
<reference evidence="2 3" key="1">
    <citation type="submission" date="2017-03" db="EMBL/GenBank/DDBJ databases">
        <title>Genomes of endolithic fungi from Antarctica.</title>
        <authorList>
            <person name="Coleine C."/>
            <person name="Masonjones S."/>
            <person name="Stajich J.E."/>
        </authorList>
    </citation>
    <scope>NUCLEOTIDE SEQUENCE [LARGE SCALE GENOMIC DNA]</scope>
    <source>
        <strain evidence="2 3">CCFEE 6315</strain>
    </source>
</reference>
<dbReference type="PANTHER" id="PTHR42089">
    <property type="entry name" value="YALI0F09427P"/>
    <property type="match status" value="1"/>
</dbReference>
<dbReference type="Proteomes" id="UP000308549">
    <property type="component" value="Unassembled WGS sequence"/>
</dbReference>
<gene>
    <name evidence="2" type="ORF">B0A50_03460</name>
</gene>
<feature type="compositionally biased region" description="Basic and acidic residues" evidence="1">
    <location>
        <begin position="132"/>
        <end position="145"/>
    </location>
</feature>
<evidence type="ECO:0000313" key="2">
    <source>
        <dbReference type="EMBL" id="TKA29448.1"/>
    </source>
</evidence>
<organism evidence="2 3">
    <name type="scientific">Salinomyces thailandicus</name>
    <dbReference type="NCBI Taxonomy" id="706561"/>
    <lineage>
        <taxon>Eukaryota</taxon>
        <taxon>Fungi</taxon>
        <taxon>Dikarya</taxon>
        <taxon>Ascomycota</taxon>
        <taxon>Pezizomycotina</taxon>
        <taxon>Dothideomycetes</taxon>
        <taxon>Dothideomycetidae</taxon>
        <taxon>Mycosphaerellales</taxon>
        <taxon>Teratosphaeriaceae</taxon>
        <taxon>Salinomyces</taxon>
    </lineage>
</organism>
<sequence length="179" mass="19525">MHNEHSHPLLQQTPLSVNPFIDLPRPPPLPPTYTTLPSTLPPSTTHAPPTSTHPDLPAYVTASSGFAAHPSTITAQNRALLTQLESAGKQAEQQVREWEEGIKERELAEKRRKAPGWLDSEMHLLQPAKNGESGERAGEGERSLIDEPESELRGSGGAEMQGRDAEVEDLGRAMDRAFG</sequence>